<evidence type="ECO:0000313" key="4">
    <source>
        <dbReference type="Proteomes" id="UP000321577"/>
    </source>
</evidence>
<dbReference type="Pfam" id="PF07676">
    <property type="entry name" value="PD40"/>
    <property type="match status" value="3"/>
</dbReference>
<dbReference type="RefSeq" id="WP_146854379.1">
    <property type="nucleotide sequence ID" value="NZ_BKAG01000050.1"/>
</dbReference>
<gene>
    <name evidence="3" type="ORF">BGE01nite_47490</name>
</gene>
<comment type="caution">
    <text evidence="3">The sequence shown here is derived from an EMBL/GenBank/DDBJ whole genome shotgun (WGS) entry which is preliminary data.</text>
</comment>
<sequence>MPALRLSSILCLFALLLAPAQADVLPSWLRFWKNTPAAKPAKAEPKRVSVAAFAGGTGTSARQALVAELTTTREFQITEEKPDFIITGNSVGGRITGKVANASGKELLDRTYAAPGLDENAKALADDVILTITGKPGLATSRIVFVSDKSGSKQVYLCDPDGKEVLQVTHHSHGAVSPTLNADGTAVAYTSYSNGFPVVQWMDLGQGWERTVTDTPGSSFGAAFSPDGQRLALVMSFLGNPEIFVTDLTTSTAACISDTTGAPSSPAWHPDGKQVIFADDRGDGPRLYVAEVPATNQTEARLIRWRTGYSFCTDPEFSPDGHSVAFTTRIGGELAVVVKGWPNGPAKVIQNGGASHPSWSPNGRSLCYAQHGNLYVHSLASGLRHLVLEKHGQISEPRWMK</sequence>
<name>A0A512MFF2_9BACT</name>
<evidence type="ECO:0000256" key="1">
    <source>
        <dbReference type="ARBA" id="ARBA00009820"/>
    </source>
</evidence>
<proteinExistence type="inferred from homology"/>
<reference evidence="3 4" key="1">
    <citation type="submission" date="2019-07" db="EMBL/GenBank/DDBJ databases">
        <title>Whole genome shotgun sequence of Brevifollis gellanilyticus NBRC 108608.</title>
        <authorList>
            <person name="Hosoyama A."/>
            <person name="Uohara A."/>
            <person name="Ohji S."/>
            <person name="Ichikawa N."/>
        </authorList>
    </citation>
    <scope>NUCLEOTIDE SEQUENCE [LARGE SCALE GENOMIC DNA]</scope>
    <source>
        <strain evidence="3 4">NBRC 108608</strain>
    </source>
</reference>
<protein>
    <recommendedName>
        <fullName evidence="5">Protein TolB</fullName>
    </recommendedName>
</protein>
<comment type="similarity">
    <text evidence="1">Belongs to the TolB family.</text>
</comment>
<dbReference type="EMBL" id="BKAG01000050">
    <property type="protein sequence ID" value="GEP45458.1"/>
    <property type="molecule type" value="Genomic_DNA"/>
</dbReference>
<organism evidence="3 4">
    <name type="scientific">Brevifollis gellanilyticus</name>
    <dbReference type="NCBI Taxonomy" id="748831"/>
    <lineage>
        <taxon>Bacteria</taxon>
        <taxon>Pseudomonadati</taxon>
        <taxon>Verrucomicrobiota</taxon>
        <taxon>Verrucomicrobiia</taxon>
        <taxon>Verrucomicrobiales</taxon>
        <taxon>Verrucomicrobiaceae</taxon>
    </lineage>
</organism>
<dbReference type="Proteomes" id="UP000321577">
    <property type="component" value="Unassembled WGS sequence"/>
</dbReference>
<evidence type="ECO:0000313" key="3">
    <source>
        <dbReference type="EMBL" id="GEP45458.1"/>
    </source>
</evidence>
<dbReference type="AlphaFoldDB" id="A0A512MFF2"/>
<dbReference type="OrthoDB" id="9774911at2"/>
<evidence type="ECO:0000256" key="2">
    <source>
        <dbReference type="SAM" id="SignalP"/>
    </source>
</evidence>
<keyword evidence="2" id="KW-0732">Signal</keyword>
<dbReference type="PANTHER" id="PTHR36842">
    <property type="entry name" value="PROTEIN TOLB HOMOLOG"/>
    <property type="match status" value="1"/>
</dbReference>
<feature type="signal peptide" evidence="2">
    <location>
        <begin position="1"/>
        <end position="22"/>
    </location>
</feature>
<dbReference type="InterPro" id="IPR011659">
    <property type="entry name" value="WD40"/>
</dbReference>
<accession>A0A512MFF2</accession>
<evidence type="ECO:0008006" key="5">
    <source>
        <dbReference type="Google" id="ProtNLM"/>
    </source>
</evidence>
<dbReference type="Gene3D" id="2.120.10.30">
    <property type="entry name" value="TolB, C-terminal domain"/>
    <property type="match status" value="2"/>
</dbReference>
<dbReference type="SUPFAM" id="SSF69304">
    <property type="entry name" value="Tricorn protease N-terminal domain"/>
    <property type="match status" value="1"/>
</dbReference>
<dbReference type="InterPro" id="IPR011042">
    <property type="entry name" value="6-blade_b-propeller_TolB-like"/>
</dbReference>
<feature type="chain" id="PRO_5021946694" description="Protein TolB" evidence="2">
    <location>
        <begin position="23"/>
        <end position="401"/>
    </location>
</feature>
<dbReference type="PANTHER" id="PTHR36842:SF1">
    <property type="entry name" value="PROTEIN TOLB"/>
    <property type="match status" value="1"/>
</dbReference>
<keyword evidence="4" id="KW-1185">Reference proteome</keyword>